<evidence type="ECO:0000256" key="2">
    <source>
        <dbReference type="SAM" id="Phobius"/>
    </source>
</evidence>
<feature type="transmembrane region" description="Helical" evidence="2">
    <location>
        <begin position="32"/>
        <end position="48"/>
    </location>
</feature>
<organism evidence="3 4">
    <name type="scientific">Pseudorhizobium endolithicum</name>
    <dbReference type="NCBI Taxonomy" id="1191678"/>
    <lineage>
        <taxon>Bacteria</taxon>
        <taxon>Pseudomonadati</taxon>
        <taxon>Pseudomonadota</taxon>
        <taxon>Alphaproteobacteria</taxon>
        <taxon>Hyphomicrobiales</taxon>
        <taxon>Rhizobiaceae</taxon>
        <taxon>Rhizobium/Agrobacterium group</taxon>
        <taxon>Pseudorhizobium</taxon>
    </lineage>
</organism>
<gene>
    <name evidence="3" type="ORF">REJC140_02500</name>
</gene>
<feature type="compositionally biased region" description="Basic and acidic residues" evidence="1">
    <location>
        <begin position="66"/>
        <end position="81"/>
    </location>
</feature>
<dbReference type="EMBL" id="CABFWF030000006">
    <property type="protein sequence ID" value="CAD7027427.1"/>
    <property type="molecule type" value="Genomic_DNA"/>
</dbReference>
<dbReference type="RefSeq" id="WP_142521352.1">
    <property type="nucleotide sequence ID" value="NZ_CABFWF030000006.1"/>
</dbReference>
<keyword evidence="2" id="KW-1133">Transmembrane helix</keyword>
<evidence type="ECO:0000313" key="3">
    <source>
        <dbReference type="EMBL" id="CAD7027427.1"/>
    </source>
</evidence>
<comment type="caution">
    <text evidence="3">The sequence shown here is derived from an EMBL/GenBank/DDBJ whole genome shotgun (WGS) entry which is preliminary data.</text>
</comment>
<feature type="region of interest" description="Disordered" evidence="1">
    <location>
        <begin position="61"/>
        <end position="81"/>
    </location>
</feature>
<sequence>MLRLSQIGFCALAFIALQLSIGTGLRVGGWTGFWMAAVSIYLLYLLVIDELAGIDLKKALTPPPMPREDEQRRRQRDRDGW</sequence>
<accession>A0ABM8PFQ2</accession>
<keyword evidence="2" id="KW-0472">Membrane</keyword>
<proteinExistence type="predicted"/>
<keyword evidence="2" id="KW-0812">Transmembrane</keyword>
<name>A0ABM8PFQ2_9HYPH</name>
<keyword evidence="4" id="KW-1185">Reference proteome</keyword>
<dbReference type="Proteomes" id="UP000606921">
    <property type="component" value="Unassembled WGS sequence"/>
</dbReference>
<protein>
    <submittedName>
        <fullName evidence="3">Uncharacterized protein</fullName>
    </submittedName>
</protein>
<evidence type="ECO:0000313" key="4">
    <source>
        <dbReference type="Proteomes" id="UP000606921"/>
    </source>
</evidence>
<evidence type="ECO:0000256" key="1">
    <source>
        <dbReference type="SAM" id="MobiDB-lite"/>
    </source>
</evidence>
<reference evidence="3 4" key="1">
    <citation type="submission" date="2020-11" db="EMBL/GenBank/DDBJ databases">
        <authorList>
            <person name="Lassalle F."/>
        </authorList>
    </citation>
    <scope>NUCLEOTIDE SEQUENCE [LARGE SCALE GENOMIC DNA]</scope>
    <source>
        <strain evidence="3 4">JC140</strain>
    </source>
</reference>